<comment type="similarity">
    <text evidence="1">Belongs to the bacterial sugar transferase family.</text>
</comment>
<keyword evidence="5" id="KW-0614">Plasmid</keyword>
<dbReference type="GO" id="GO:0000271">
    <property type="term" value="P:polysaccharide biosynthetic process"/>
    <property type="evidence" value="ECO:0007669"/>
    <property type="project" value="UniProtKB-KW"/>
</dbReference>
<dbReference type="EC" id="2.7.8.-" evidence="5"/>
<proteinExistence type="inferred from homology"/>
<dbReference type="Pfam" id="PF02397">
    <property type="entry name" value="Bac_transf"/>
    <property type="match status" value="1"/>
</dbReference>
<feature type="domain" description="Bacterial sugar transferase" evidence="4">
    <location>
        <begin position="67"/>
        <end position="253"/>
    </location>
</feature>
<keyword evidence="2" id="KW-0270">Exopolysaccharide synthesis</keyword>
<protein>
    <submittedName>
        <fullName evidence="5">Sugar transferase</fullName>
        <ecNumber evidence="5">2.7.8.-</ecNumber>
    </submittedName>
</protein>
<organism evidence="5">
    <name type="scientific">Mesorhizobium sp. WSM2240</name>
    <dbReference type="NCBI Taxonomy" id="3228851"/>
    <lineage>
        <taxon>Bacteria</taxon>
        <taxon>Pseudomonadati</taxon>
        <taxon>Pseudomonadota</taxon>
        <taxon>Alphaproteobacteria</taxon>
        <taxon>Hyphomicrobiales</taxon>
        <taxon>Phyllobacteriaceae</taxon>
        <taxon>Mesorhizobium</taxon>
    </lineage>
</organism>
<dbReference type="RefSeq" id="WP_353646649.1">
    <property type="nucleotide sequence ID" value="NZ_CP159256.1"/>
</dbReference>
<dbReference type="EMBL" id="CP159256">
    <property type="protein sequence ID" value="XCG52447.1"/>
    <property type="molecule type" value="Genomic_DNA"/>
</dbReference>
<dbReference type="PANTHER" id="PTHR30576:SF0">
    <property type="entry name" value="UNDECAPRENYL-PHOSPHATE N-ACETYLGALACTOSAMINYL 1-PHOSPHATE TRANSFERASE-RELATED"/>
    <property type="match status" value="1"/>
</dbReference>
<sequence>MKKLHTTLATGWVERVNQHRLSLSSYHISAHRTGDNGAGTGADVAITSRRSQEIVGSWKRRANLAAKRLIDIALSSVALTVLSPALLLLMIIIRIESHGSPIFTQMRWGRNMSTFRVYKFRTMYVDKCDPVGVDQTAVGDCRVTRTGAILRRINIDELPQLINVLKGDMSLVGPRCHPIGMLAGGMAYEELVRSYHLRHEMRPGITGLAQVNGYRGPTTDPILAIGRIQYDLEYIRNFSVWMDLKIIFITLQKEIRFGGTGF</sequence>
<reference evidence="5" key="1">
    <citation type="submission" date="2024-06" db="EMBL/GenBank/DDBJ databases">
        <title>Mesorhizobium karijinii sp. nov., a symbiont of the iconic Swainsona formosa from arid Australia.</title>
        <authorList>
            <person name="Hill Y.J."/>
            <person name="Watkin E.L.J."/>
            <person name="O'Hara G.W."/>
            <person name="Terpolilli J."/>
            <person name="Tye M.L."/>
            <person name="Kohlmeier M.G."/>
        </authorList>
    </citation>
    <scope>NUCLEOTIDE SEQUENCE</scope>
    <source>
        <strain evidence="5">WSM2240</strain>
        <plasmid evidence="5">pMk2240A</plasmid>
    </source>
</reference>
<dbReference type="GO" id="GO:0016780">
    <property type="term" value="F:phosphotransferase activity, for other substituted phosphate groups"/>
    <property type="evidence" value="ECO:0007669"/>
    <property type="project" value="TreeGrafter"/>
</dbReference>
<keyword evidence="3" id="KW-1133">Transmembrane helix</keyword>
<geneLocation type="plasmid" evidence="5">
    <name>pMk2240A</name>
</geneLocation>
<dbReference type="PANTHER" id="PTHR30576">
    <property type="entry name" value="COLANIC BIOSYNTHESIS UDP-GLUCOSE LIPID CARRIER TRANSFERASE"/>
    <property type="match status" value="1"/>
</dbReference>
<evidence type="ECO:0000313" key="5">
    <source>
        <dbReference type="EMBL" id="XCG52447.1"/>
    </source>
</evidence>
<evidence type="ECO:0000256" key="3">
    <source>
        <dbReference type="SAM" id="Phobius"/>
    </source>
</evidence>
<evidence type="ECO:0000256" key="1">
    <source>
        <dbReference type="ARBA" id="ARBA00006464"/>
    </source>
</evidence>
<evidence type="ECO:0000259" key="4">
    <source>
        <dbReference type="Pfam" id="PF02397"/>
    </source>
</evidence>
<gene>
    <name evidence="5" type="ORF">ABVK50_30370</name>
</gene>
<keyword evidence="3" id="KW-0812">Transmembrane</keyword>
<accession>A0AAU8D1V6</accession>
<dbReference type="AlphaFoldDB" id="A0AAU8D1V6"/>
<evidence type="ECO:0000256" key="2">
    <source>
        <dbReference type="ARBA" id="ARBA00023169"/>
    </source>
</evidence>
<keyword evidence="5" id="KW-0808">Transferase</keyword>
<dbReference type="InterPro" id="IPR003362">
    <property type="entry name" value="Bact_transf"/>
</dbReference>
<keyword evidence="3" id="KW-0472">Membrane</keyword>
<name>A0AAU8D1V6_9HYPH</name>
<feature type="transmembrane region" description="Helical" evidence="3">
    <location>
        <begin position="69"/>
        <end position="93"/>
    </location>
</feature>